<keyword evidence="3" id="KW-0378">Hydrolase</keyword>
<feature type="signal peptide" evidence="6">
    <location>
        <begin position="1"/>
        <end position="28"/>
    </location>
</feature>
<dbReference type="Proteomes" id="UP001258994">
    <property type="component" value="Chromosome"/>
</dbReference>
<dbReference type="PANTHER" id="PTHR42693">
    <property type="entry name" value="ARYLSULFATASE FAMILY MEMBER"/>
    <property type="match status" value="1"/>
</dbReference>
<keyword evidence="9" id="KW-1185">Reference proteome</keyword>
<dbReference type="PANTHER" id="PTHR42693:SF53">
    <property type="entry name" value="ENDO-4-O-SULFATASE"/>
    <property type="match status" value="1"/>
</dbReference>
<protein>
    <submittedName>
        <fullName evidence="8">Sulfatase-like hydrolase/transferase</fullName>
    </submittedName>
</protein>
<keyword evidence="6" id="KW-0732">Signal</keyword>
<comment type="similarity">
    <text evidence="1">Belongs to the sulfatase family.</text>
</comment>
<reference evidence="9" key="1">
    <citation type="submission" date="2023-09" db="EMBL/GenBank/DDBJ databases">
        <authorList>
            <person name="Li S."/>
            <person name="Li X."/>
            <person name="Zhang C."/>
            <person name="Zhao Z."/>
        </authorList>
    </citation>
    <scope>NUCLEOTIDE SEQUENCE [LARGE SCALE GENOMIC DNA]</scope>
    <source>
        <strain evidence="9">SQ149</strain>
    </source>
</reference>
<dbReference type="Pfam" id="PF00884">
    <property type="entry name" value="Sulfatase"/>
    <property type="match status" value="1"/>
</dbReference>
<evidence type="ECO:0000259" key="7">
    <source>
        <dbReference type="Pfam" id="PF00884"/>
    </source>
</evidence>
<dbReference type="InterPro" id="IPR000917">
    <property type="entry name" value="Sulfatase_N"/>
</dbReference>
<name>A0ABY9TVH1_9GAMM</name>
<feature type="region of interest" description="Disordered" evidence="5">
    <location>
        <begin position="457"/>
        <end position="488"/>
    </location>
</feature>
<feature type="chain" id="PRO_5046999168" evidence="6">
    <location>
        <begin position="29"/>
        <end position="488"/>
    </location>
</feature>
<evidence type="ECO:0000313" key="9">
    <source>
        <dbReference type="Proteomes" id="UP001258994"/>
    </source>
</evidence>
<dbReference type="EMBL" id="CP134145">
    <property type="protein sequence ID" value="WNC72825.1"/>
    <property type="molecule type" value="Genomic_DNA"/>
</dbReference>
<feature type="compositionally biased region" description="Basic residues" evidence="5">
    <location>
        <begin position="472"/>
        <end position="488"/>
    </location>
</feature>
<dbReference type="PROSITE" id="PS00523">
    <property type="entry name" value="SULFATASE_1"/>
    <property type="match status" value="1"/>
</dbReference>
<keyword evidence="4" id="KW-0106">Calcium</keyword>
<dbReference type="RefSeq" id="WP_348391940.1">
    <property type="nucleotide sequence ID" value="NZ_CP134145.1"/>
</dbReference>
<dbReference type="Gene3D" id="3.40.720.10">
    <property type="entry name" value="Alkaline Phosphatase, subunit A"/>
    <property type="match status" value="1"/>
</dbReference>
<sequence>MKLNIKYLCAVITGAILAVSSVNNFAFASKQNNVTRDKPNIIFIFADDWGWGDISKHGHPDIRTPNIDRLAEEGSEFYQFSVSNPVCSPSRAGVLTGQYPARNNVHRHFSSFAHHDNMGMADWLDPNVVNMPKVMKSAGYKTAHFGKWHLGNNGGAPQAVEYGYDEAKVFNGTGPQTTFVGLFDDAVDFMARHKDQPFFINLWIHETHLPHDPTKESLEKYQHLSEQDRVYAAVVDGADQRIGKVLKALDDLNLAENTLVVFSTDNGPEHTGNDKQLNHGNGKSDYMQGDYAYGKYYSTGSSGGLRGGKRDTYEGGLRVPFLVRWPAQVPAGITNTQTIVTAVDLLPTFAEAAGATLPKGYQSDGQSVLELLKGGTIEREKPLFWEWRYGKKNGQEPMLAVREGAWKLFVHQDTNSVELYNVMRDRAETMDVSKQHPEMIKRMKKLALEWKATLPTAPAAHTLSPNRENKAAKTKKPKKNKNKKNIKA</sequence>
<proteinExistence type="inferred from homology"/>
<dbReference type="InterPro" id="IPR024607">
    <property type="entry name" value="Sulfatase_CS"/>
</dbReference>
<gene>
    <name evidence="8" type="ORF">RGQ13_02285</name>
</gene>
<evidence type="ECO:0000256" key="2">
    <source>
        <dbReference type="ARBA" id="ARBA00022723"/>
    </source>
</evidence>
<evidence type="ECO:0000313" key="8">
    <source>
        <dbReference type="EMBL" id="WNC72825.1"/>
    </source>
</evidence>
<feature type="domain" description="Sulfatase N-terminal" evidence="7">
    <location>
        <begin position="39"/>
        <end position="355"/>
    </location>
</feature>
<dbReference type="SUPFAM" id="SSF53649">
    <property type="entry name" value="Alkaline phosphatase-like"/>
    <property type="match status" value="1"/>
</dbReference>
<dbReference type="Gene3D" id="3.30.1120.10">
    <property type="match status" value="1"/>
</dbReference>
<dbReference type="InterPro" id="IPR050738">
    <property type="entry name" value="Sulfatase"/>
</dbReference>
<evidence type="ECO:0000256" key="3">
    <source>
        <dbReference type="ARBA" id="ARBA00022801"/>
    </source>
</evidence>
<dbReference type="InterPro" id="IPR017850">
    <property type="entry name" value="Alkaline_phosphatase_core_sf"/>
</dbReference>
<evidence type="ECO:0000256" key="5">
    <source>
        <dbReference type="SAM" id="MobiDB-lite"/>
    </source>
</evidence>
<organism evidence="8 9">
    <name type="scientific">Thalassotalea psychrophila</name>
    <dbReference type="NCBI Taxonomy" id="3065647"/>
    <lineage>
        <taxon>Bacteria</taxon>
        <taxon>Pseudomonadati</taxon>
        <taxon>Pseudomonadota</taxon>
        <taxon>Gammaproteobacteria</taxon>
        <taxon>Alteromonadales</taxon>
        <taxon>Colwelliaceae</taxon>
        <taxon>Thalassotalea</taxon>
    </lineage>
</organism>
<evidence type="ECO:0000256" key="6">
    <source>
        <dbReference type="SAM" id="SignalP"/>
    </source>
</evidence>
<evidence type="ECO:0000256" key="1">
    <source>
        <dbReference type="ARBA" id="ARBA00008779"/>
    </source>
</evidence>
<evidence type="ECO:0000256" key="4">
    <source>
        <dbReference type="ARBA" id="ARBA00022837"/>
    </source>
</evidence>
<accession>A0ABY9TVH1</accession>
<keyword evidence="2" id="KW-0479">Metal-binding</keyword>